<evidence type="ECO:0000313" key="3">
    <source>
        <dbReference type="Proteomes" id="UP000646579"/>
    </source>
</evidence>
<keyword evidence="3" id="KW-1185">Reference proteome</keyword>
<proteinExistence type="predicted"/>
<accession>A0A918S588</accession>
<feature type="domain" description="Mannosylglycerate hydrolase MGH1-like glycoside hydrolase" evidence="1">
    <location>
        <begin position="108"/>
        <end position="406"/>
    </location>
</feature>
<reference evidence="2" key="2">
    <citation type="submission" date="2020-09" db="EMBL/GenBank/DDBJ databases">
        <authorList>
            <person name="Sun Q."/>
            <person name="Kim S."/>
        </authorList>
    </citation>
    <scope>NUCLEOTIDE SEQUENCE</scope>
    <source>
        <strain evidence="2">KCTC 32437</strain>
    </source>
</reference>
<dbReference type="SUPFAM" id="SSF48208">
    <property type="entry name" value="Six-hairpin glycosidases"/>
    <property type="match status" value="1"/>
</dbReference>
<sequence>MTHPLLEKLRTTTVGDHVGRRADPSRRALLEEWNRSGVRFVSSSDRLTERYYQAVSELFDCIGPADDDTPILHEGGIYHGCWLESTGTINAELLSRFLPSVTTATYSAFANHQREDGLFPYKITAGGPAFSQIQLVSPLARSVYNHHRLNKLDSGWLRHMYDAMSRYDGWLATHRDSLGTGAVEAFSTYDTGHDLSSRFWHVPDSPFGNDPTRYDPQNPLLPFIAPDLTANVTCQRTYLGLISQSLSIDGTEWHKKAEASREALFAQCFEAEDGFFYDRDRHGRFVRVQSEVLLRVLACEIGDAELFRSALERYLLNTRKFFAKFPLTSIALDDPRFDHNFAQNSWAGPSNFLTLIRTPHAFEHYGHYTELTWIMLPVVAALTDADRFPQTLNPFTGAAGFTEKYSPAILCLLDFVERMSGILPRPDGTVWFTSVLPKPVLHKHETWEAAYARTIDGVTFELVNTEAGGEIYRDGPLLCRFPPGTRVVLSRSGQIEGVVNLVSVKIDDSIWYEGQELAISILPNQTLAIRGGAPFSAQGPELVLPQYA</sequence>
<dbReference type="InterPro" id="IPR054491">
    <property type="entry name" value="MGH1-like_GH"/>
</dbReference>
<reference evidence="2" key="1">
    <citation type="journal article" date="2014" name="Int. J. Syst. Evol. Microbiol.">
        <title>Complete genome sequence of Corynebacterium casei LMG S-19264T (=DSM 44701T), isolated from a smear-ripened cheese.</title>
        <authorList>
            <consortium name="US DOE Joint Genome Institute (JGI-PGF)"/>
            <person name="Walter F."/>
            <person name="Albersmeier A."/>
            <person name="Kalinowski J."/>
            <person name="Ruckert C."/>
        </authorList>
    </citation>
    <scope>NUCLEOTIDE SEQUENCE</scope>
    <source>
        <strain evidence="2">KCTC 32437</strain>
    </source>
</reference>
<dbReference type="RefSeq" id="WP_189425197.1">
    <property type="nucleotide sequence ID" value="NZ_BMZE01000002.1"/>
</dbReference>
<name>A0A918S588_9HYPH</name>
<dbReference type="InterPro" id="IPR008928">
    <property type="entry name" value="6-hairpin_glycosidase_sf"/>
</dbReference>
<dbReference type="EMBL" id="BMZE01000002">
    <property type="protein sequence ID" value="GHA21997.1"/>
    <property type="molecule type" value="Genomic_DNA"/>
</dbReference>
<dbReference type="Proteomes" id="UP000646579">
    <property type="component" value="Unassembled WGS sequence"/>
</dbReference>
<dbReference type="Pfam" id="PF22422">
    <property type="entry name" value="MGH1-like_GH"/>
    <property type="match status" value="1"/>
</dbReference>
<evidence type="ECO:0000313" key="2">
    <source>
        <dbReference type="EMBL" id="GHA21997.1"/>
    </source>
</evidence>
<dbReference type="AlphaFoldDB" id="A0A918S588"/>
<dbReference type="GO" id="GO:0005975">
    <property type="term" value="P:carbohydrate metabolic process"/>
    <property type="evidence" value="ECO:0007669"/>
    <property type="project" value="InterPro"/>
</dbReference>
<comment type="caution">
    <text evidence="2">The sequence shown here is derived from an EMBL/GenBank/DDBJ whole genome shotgun (WGS) entry which is preliminary data.</text>
</comment>
<gene>
    <name evidence="2" type="ORF">GCM10007989_16690</name>
</gene>
<evidence type="ECO:0000259" key="1">
    <source>
        <dbReference type="Pfam" id="PF22422"/>
    </source>
</evidence>
<dbReference type="InterPro" id="IPR012341">
    <property type="entry name" value="6hp_glycosidase-like_sf"/>
</dbReference>
<protein>
    <recommendedName>
        <fullName evidence="1">Mannosylglycerate hydrolase MGH1-like glycoside hydrolase domain-containing protein</fullName>
    </recommendedName>
</protein>
<organism evidence="2 3">
    <name type="scientific">Devosia pacifica</name>
    <dbReference type="NCBI Taxonomy" id="1335967"/>
    <lineage>
        <taxon>Bacteria</taxon>
        <taxon>Pseudomonadati</taxon>
        <taxon>Pseudomonadota</taxon>
        <taxon>Alphaproteobacteria</taxon>
        <taxon>Hyphomicrobiales</taxon>
        <taxon>Devosiaceae</taxon>
        <taxon>Devosia</taxon>
    </lineage>
</organism>
<dbReference type="Gene3D" id="1.50.10.10">
    <property type="match status" value="1"/>
</dbReference>